<reference evidence="1" key="1">
    <citation type="submission" date="2024-05" db="EMBL/GenBank/DDBJ databases">
        <title>Genome sequencing of novel strain.</title>
        <authorList>
            <person name="Ganbat D."/>
            <person name="Ganbat S."/>
            <person name="Lee S.-J."/>
        </authorList>
    </citation>
    <scope>NUCLEOTIDE SEQUENCE</scope>
    <source>
        <strain evidence="1">SMD15-11</strain>
    </source>
</reference>
<proteinExistence type="predicted"/>
<gene>
    <name evidence="1" type="ORF">AAIA72_06855</name>
</gene>
<dbReference type="EMBL" id="CP154858">
    <property type="protein sequence ID" value="XDT73681.1"/>
    <property type="molecule type" value="Genomic_DNA"/>
</dbReference>
<dbReference type="RefSeq" id="WP_369602664.1">
    <property type="nucleotide sequence ID" value="NZ_CP154858.1"/>
</dbReference>
<dbReference type="SUPFAM" id="SSF109709">
    <property type="entry name" value="KorB DNA-binding domain-like"/>
    <property type="match status" value="1"/>
</dbReference>
<accession>A0AB39V0T9</accession>
<name>A0AB39V0T9_9GAMM</name>
<protein>
    <recommendedName>
        <fullName evidence="2">Bacteriophage-related protein</fullName>
    </recommendedName>
</protein>
<organism evidence="1">
    <name type="scientific">Thermohahella caldifontis</name>
    <dbReference type="NCBI Taxonomy" id="3142973"/>
    <lineage>
        <taxon>Bacteria</taxon>
        <taxon>Pseudomonadati</taxon>
        <taxon>Pseudomonadota</taxon>
        <taxon>Gammaproteobacteria</taxon>
        <taxon>Oceanospirillales</taxon>
        <taxon>Hahellaceae</taxon>
        <taxon>Thermohahella</taxon>
    </lineage>
</organism>
<evidence type="ECO:0008006" key="2">
    <source>
        <dbReference type="Google" id="ProtNLM"/>
    </source>
</evidence>
<evidence type="ECO:0000313" key="1">
    <source>
        <dbReference type="EMBL" id="XDT73681.1"/>
    </source>
</evidence>
<dbReference type="KEGG" id="tcd:AAIA72_06855"/>
<sequence length="136" mass="15495">MKPRINLSRDGKRIEIFIPARLARNAGRKTILSPTGQPVNPDRNEEADVTLLNALIRAHRWSRWLARGKYESVKELAEAEGITSASYASRILRLTLLAPDIQEAILNSTHPAHLTLADFMDPFPHLWELQRKQFGF</sequence>
<dbReference type="AlphaFoldDB" id="A0AB39V0T9"/>